<dbReference type="OrthoDB" id="1063785at2759"/>
<sequence length="310" mass="33311">MCKTVSAQEFHQLYSAIRLDVNVLGSGGVTKVLEGVQQDKAIEIGANVFARNCHPTPAYIKGVIKAFGCEPCALKSAAQVNAWCASATHNHIQKIVDNIDNVDAILISAIFFKAAWKTPFNKRSTRPQLFTPFSGKGKEVPMMHKNEKMQYKHVNGMQLVVLPYNDSGVTAVIGLPDAKGPEALAAAGSALLTPGCVTGTYSTKVTLALPKFKMESSHELLPMLKGMGVPTAGLDCTHSLGCPMDISSVIQKAILIVDEEGTTAAAVTAVMMKRGCARPEPKTEVICDRPFWFLLFLGDTLLFKAAKCEA</sequence>
<dbReference type="PANTHER" id="PTHR11461">
    <property type="entry name" value="SERINE PROTEASE INHIBITOR, SERPIN"/>
    <property type="match status" value="1"/>
</dbReference>
<dbReference type="Proteomes" id="UP000265618">
    <property type="component" value="Unassembled WGS sequence"/>
</dbReference>
<dbReference type="SUPFAM" id="SSF56574">
    <property type="entry name" value="Serpins"/>
    <property type="match status" value="1"/>
</dbReference>
<dbReference type="GO" id="GO:0004867">
    <property type="term" value="F:serine-type endopeptidase inhibitor activity"/>
    <property type="evidence" value="ECO:0007669"/>
    <property type="project" value="InterPro"/>
</dbReference>
<evidence type="ECO:0000313" key="5">
    <source>
        <dbReference type="Proteomes" id="UP000265618"/>
    </source>
</evidence>
<dbReference type="InterPro" id="IPR000215">
    <property type="entry name" value="Serpin_fam"/>
</dbReference>
<protein>
    <submittedName>
        <fullName evidence="4">Serpin family protein</fullName>
    </submittedName>
</protein>
<dbReference type="Pfam" id="PF00079">
    <property type="entry name" value="Serpin"/>
    <property type="match status" value="1"/>
</dbReference>
<evidence type="ECO:0000259" key="3">
    <source>
        <dbReference type="SMART" id="SM00093"/>
    </source>
</evidence>
<gene>
    <name evidence="4" type="ORF">KIPB_011116</name>
</gene>
<name>A0A9K3D547_9EUKA</name>
<dbReference type="InterPro" id="IPR036186">
    <property type="entry name" value="Serpin_sf"/>
</dbReference>
<dbReference type="SMART" id="SM00093">
    <property type="entry name" value="SERPIN"/>
    <property type="match status" value="1"/>
</dbReference>
<evidence type="ECO:0000313" key="4">
    <source>
        <dbReference type="EMBL" id="GIQ88787.1"/>
    </source>
</evidence>
<reference evidence="4 5" key="1">
    <citation type="journal article" date="2018" name="PLoS ONE">
        <title>The draft genome of Kipferlia bialata reveals reductive genome evolution in fornicate parasites.</title>
        <authorList>
            <person name="Tanifuji G."/>
            <person name="Takabayashi S."/>
            <person name="Kume K."/>
            <person name="Takagi M."/>
            <person name="Nakayama T."/>
            <person name="Kamikawa R."/>
            <person name="Inagaki Y."/>
            <person name="Hashimoto T."/>
        </authorList>
    </citation>
    <scope>NUCLEOTIDE SEQUENCE [LARGE SCALE GENOMIC DNA]</scope>
    <source>
        <strain evidence="4">NY0173</strain>
    </source>
</reference>
<evidence type="ECO:0000256" key="1">
    <source>
        <dbReference type="ARBA" id="ARBA00009500"/>
    </source>
</evidence>
<dbReference type="InterPro" id="IPR023796">
    <property type="entry name" value="Serpin_dom"/>
</dbReference>
<dbReference type="InterPro" id="IPR042185">
    <property type="entry name" value="Serpin_sf_2"/>
</dbReference>
<dbReference type="GO" id="GO:0005615">
    <property type="term" value="C:extracellular space"/>
    <property type="evidence" value="ECO:0007669"/>
    <property type="project" value="InterPro"/>
</dbReference>
<keyword evidence="5" id="KW-1185">Reference proteome</keyword>
<dbReference type="AlphaFoldDB" id="A0A9K3D547"/>
<proteinExistence type="inferred from homology"/>
<dbReference type="PANTHER" id="PTHR11461:SF211">
    <property type="entry name" value="GH10112P-RELATED"/>
    <property type="match status" value="1"/>
</dbReference>
<comment type="caution">
    <text evidence="4">The sequence shown here is derived from an EMBL/GenBank/DDBJ whole genome shotgun (WGS) entry which is preliminary data.</text>
</comment>
<accession>A0A9K3D547</accession>
<organism evidence="4 5">
    <name type="scientific">Kipferlia bialata</name>
    <dbReference type="NCBI Taxonomy" id="797122"/>
    <lineage>
        <taxon>Eukaryota</taxon>
        <taxon>Metamonada</taxon>
        <taxon>Carpediemonas-like organisms</taxon>
        <taxon>Kipferlia</taxon>
    </lineage>
</organism>
<dbReference type="Gene3D" id="2.30.39.10">
    <property type="entry name" value="Alpha-1-antitrypsin, domain 1"/>
    <property type="match status" value="1"/>
</dbReference>
<dbReference type="InterPro" id="IPR042178">
    <property type="entry name" value="Serpin_sf_1"/>
</dbReference>
<dbReference type="EMBL" id="BDIP01004387">
    <property type="protein sequence ID" value="GIQ88787.1"/>
    <property type="molecule type" value="Genomic_DNA"/>
</dbReference>
<evidence type="ECO:0000256" key="2">
    <source>
        <dbReference type="RuleBase" id="RU000411"/>
    </source>
</evidence>
<comment type="similarity">
    <text evidence="1 2">Belongs to the serpin family.</text>
</comment>
<dbReference type="Gene3D" id="3.30.497.10">
    <property type="entry name" value="Antithrombin, subunit I, domain 2"/>
    <property type="match status" value="1"/>
</dbReference>
<feature type="domain" description="Serpin" evidence="3">
    <location>
        <begin position="11"/>
        <end position="310"/>
    </location>
</feature>